<evidence type="ECO:0000256" key="1">
    <source>
        <dbReference type="ARBA" id="ARBA00010048"/>
    </source>
</evidence>
<dbReference type="FunFam" id="1.10.287.370:FF:000001">
    <property type="entry name" value="Prefoldin subunit 3"/>
    <property type="match status" value="1"/>
</dbReference>
<dbReference type="GO" id="GO:0006457">
    <property type="term" value="P:protein folding"/>
    <property type="evidence" value="ECO:0007669"/>
    <property type="project" value="UniProtKB-UniRule"/>
</dbReference>
<dbReference type="GO" id="GO:0015631">
    <property type="term" value="F:tubulin binding"/>
    <property type="evidence" value="ECO:0007669"/>
    <property type="project" value="TreeGrafter"/>
</dbReference>
<dbReference type="GO" id="GO:0005737">
    <property type="term" value="C:cytoplasm"/>
    <property type="evidence" value="ECO:0007669"/>
    <property type="project" value="TreeGrafter"/>
</dbReference>
<evidence type="ECO:0000256" key="2">
    <source>
        <dbReference type="ARBA" id="ARBA00011695"/>
    </source>
</evidence>
<keyword evidence="3 4" id="KW-0143">Chaperone</keyword>
<accession>A0A507CXW6</accession>
<dbReference type="CDD" id="cd23156">
    <property type="entry name" value="Prefoldin_3"/>
    <property type="match status" value="1"/>
</dbReference>
<dbReference type="GO" id="GO:0016272">
    <property type="term" value="C:prefoldin complex"/>
    <property type="evidence" value="ECO:0007669"/>
    <property type="project" value="UniProtKB-UniRule"/>
</dbReference>
<dbReference type="EMBL" id="QEAM01000203">
    <property type="protein sequence ID" value="TPX43965.1"/>
    <property type="molecule type" value="Genomic_DNA"/>
</dbReference>
<gene>
    <name evidence="6" type="ORF">SeLEV6574_g04780</name>
    <name evidence="5" type="ORF">SeMB42_g04512</name>
</gene>
<dbReference type="OrthoDB" id="6375174at2759"/>
<dbReference type="AlphaFoldDB" id="A0A507CXW6"/>
<comment type="subunit">
    <text evidence="2 4">Heterohexamer of two PFD-alpha type and four PFD-beta type subunits.</text>
</comment>
<evidence type="ECO:0000313" key="6">
    <source>
        <dbReference type="EMBL" id="TPX43965.1"/>
    </source>
</evidence>
<dbReference type="GO" id="GO:0007017">
    <property type="term" value="P:microtubule-based process"/>
    <property type="evidence" value="ECO:0007669"/>
    <property type="project" value="TreeGrafter"/>
</dbReference>
<dbReference type="InterPro" id="IPR016655">
    <property type="entry name" value="PFD3"/>
</dbReference>
<reference evidence="7 8" key="1">
    <citation type="journal article" date="2019" name="Sci. Rep.">
        <title>Comparative genomics of chytrid fungi reveal insights into the obligate biotrophic and pathogenic lifestyle of Synchytrium endobioticum.</title>
        <authorList>
            <person name="van de Vossenberg B.T.L.H."/>
            <person name="Warris S."/>
            <person name="Nguyen H.D.T."/>
            <person name="van Gent-Pelzer M.P.E."/>
            <person name="Joly D.L."/>
            <person name="van de Geest H.C."/>
            <person name="Bonants P.J.M."/>
            <person name="Smith D.S."/>
            <person name="Levesque C.A."/>
            <person name="van der Lee T.A.J."/>
        </authorList>
    </citation>
    <scope>NUCLEOTIDE SEQUENCE [LARGE SCALE GENOMIC DNA]</scope>
    <source>
        <strain evidence="6 8">LEV6574</strain>
        <strain evidence="5 7">MB42</strain>
    </source>
</reference>
<dbReference type="Pfam" id="PF02996">
    <property type="entry name" value="Prefoldin"/>
    <property type="match status" value="1"/>
</dbReference>
<proteinExistence type="inferred from homology"/>
<dbReference type="Gene3D" id="1.10.287.370">
    <property type="match status" value="1"/>
</dbReference>
<dbReference type="GO" id="GO:0007021">
    <property type="term" value="P:tubulin complex assembly"/>
    <property type="evidence" value="ECO:0007669"/>
    <property type="project" value="TreeGrafter"/>
</dbReference>
<name>A0A507CXW6_9FUNG</name>
<evidence type="ECO:0000313" key="8">
    <source>
        <dbReference type="Proteomes" id="UP000320475"/>
    </source>
</evidence>
<dbReference type="Proteomes" id="UP000317494">
    <property type="component" value="Unassembled WGS sequence"/>
</dbReference>
<comment type="similarity">
    <text evidence="1 4">Belongs to the prefoldin subunit alpha family.</text>
</comment>
<sequence length="180" mass="21030">MAEGVITNRSGIPQAPFIDDVDAWMKDEEAESTLRKFNEMLSKYKYMEASQQARKRTLEDKVPEIRKTLDVVKFIISRSDSEQPIDTQFEVNDTLWMNAKLKHPQTIYLWLGANVMLEYPLQEAKDLLEEKLTGVLKTLHGLGEDLLFLREQITTIEVNIARVYNWDVKNRRARRDEKGK</sequence>
<dbReference type="PANTHER" id="PTHR12409:SF0">
    <property type="entry name" value="PREFOLDIN SUBUNIT 3"/>
    <property type="match status" value="1"/>
</dbReference>
<dbReference type="EMBL" id="QEAN01000185">
    <property type="protein sequence ID" value="TPX43918.1"/>
    <property type="molecule type" value="Genomic_DNA"/>
</dbReference>
<evidence type="ECO:0000313" key="7">
    <source>
        <dbReference type="Proteomes" id="UP000317494"/>
    </source>
</evidence>
<comment type="caution">
    <text evidence="6">The sequence shown here is derived from an EMBL/GenBank/DDBJ whole genome shotgun (WGS) entry which is preliminary data.</text>
</comment>
<dbReference type="STRING" id="286115.A0A507CXW6"/>
<dbReference type="PIRSF" id="PIRSF016396">
    <property type="entry name" value="Prefoldin_subunit_3"/>
    <property type="match status" value="1"/>
</dbReference>
<protein>
    <recommendedName>
        <fullName evidence="4">Prefoldin subunit 3</fullName>
    </recommendedName>
</protein>
<dbReference type="VEuPathDB" id="FungiDB:SeMB42_g04512"/>
<evidence type="ECO:0000313" key="5">
    <source>
        <dbReference type="EMBL" id="TPX43918.1"/>
    </source>
</evidence>
<dbReference type="Proteomes" id="UP000320475">
    <property type="component" value="Unassembled WGS sequence"/>
</dbReference>
<comment type="function">
    <text evidence="4">Binds specifically to cytosolic chaperonin (c-CPN) and transfers target proteins to it. Binds to nascent polypeptide chain and promotes folding in an environment in which there are many competing pathways for nonnative proteins.</text>
</comment>
<dbReference type="InterPro" id="IPR009053">
    <property type="entry name" value="Prefoldin"/>
</dbReference>
<dbReference type="SUPFAM" id="SSF46579">
    <property type="entry name" value="Prefoldin"/>
    <property type="match status" value="1"/>
</dbReference>
<evidence type="ECO:0000256" key="3">
    <source>
        <dbReference type="ARBA" id="ARBA00023186"/>
    </source>
</evidence>
<evidence type="ECO:0000256" key="4">
    <source>
        <dbReference type="PIRNR" id="PIRNR016396"/>
    </source>
</evidence>
<organism evidence="6 8">
    <name type="scientific">Synchytrium endobioticum</name>
    <dbReference type="NCBI Taxonomy" id="286115"/>
    <lineage>
        <taxon>Eukaryota</taxon>
        <taxon>Fungi</taxon>
        <taxon>Fungi incertae sedis</taxon>
        <taxon>Chytridiomycota</taxon>
        <taxon>Chytridiomycota incertae sedis</taxon>
        <taxon>Chytridiomycetes</taxon>
        <taxon>Synchytriales</taxon>
        <taxon>Synchytriaceae</taxon>
        <taxon>Synchytrium</taxon>
    </lineage>
</organism>
<dbReference type="InterPro" id="IPR004127">
    <property type="entry name" value="Prefoldin_subunit_alpha"/>
</dbReference>
<keyword evidence="7" id="KW-1185">Reference proteome</keyword>
<dbReference type="PANTHER" id="PTHR12409">
    <property type="entry name" value="PREFOLDIN SUBUNIT 3"/>
    <property type="match status" value="1"/>
</dbReference>